<dbReference type="SMART" id="SM00849">
    <property type="entry name" value="Lactamase_B"/>
    <property type="match status" value="1"/>
</dbReference>
<protein>
    <submittedName>
        <fullName evidence="6">FprA family A-type flavoprotein</fullName>
    </submittedName>
</protein>
<dbReference type="InterPro" id="IPR036866">
    <property type="entry name" value="RibonucZ/Hydroxyglut_hydro"/>
</dbReference>
<dbReference type="InterPro" id="IPR016440">
    <property type="entry name" value="Rubredoxin-O_OxRdtase"/>
</dbReference>
<dbReference type="PANTHER" id="PTHR32145">
    <property type="entry name" value="DIFLAVIN FLAVOPROTEIN A 2-RELATED"/>
    <property type="match status" value="1"/>
</dbReference>
<dbReference type="CDD" id="cd07709">
    <property type="entry name" value="flavodiiron_proteins_MBL-fold"/>
    <property type="match status" value="1"/>
</dbReference>
<reference evidence="6 7" key="1">
    <citation type="submission" date="2020-08" db="EMBL/GenBank/DDBJ databases">
        <title>Genome public.</title>
        <authorList>
            <person name="Liu C."/>
            <person name="Sun Q."/>
        </authorList>
    </citation>
    <scope>NUCLEOTIDE SEQUENCE [LARGE SCALE GENOMIC DNA]</scope>
    <source>
        <strain evidence="6 7">M2</strain>
    </source>
</reference>
<dbReference type="InterPro" id="IPR008254">
    <property type="entry name" value="Flavodoxin/NO_synth"/>
</dbReference>
<dbReference type="PANTHER" id="PTHR32145:SF20">
    <property type="entry name" value="FLAVOPROTEIN"/>
    <property type="match status" value="1"/>
</dbReference>
<sequence>MHSTRKIKEDLIYVGGSDRRLSRFENLFPIPRGVSYNSYVLLDDKTVLMDTADESISRQYIENVVHALDGRPLDYMIVQHMEPDHCAMIDAVMSRYPEAKMVCTAKAAQMFAQFYDLDVSDRTLVVKEGDKLSTGEHTLHFVLAPMVHWPEVMVTYDEKDKILFSADAFGTFGALAGNIFDDEITFDDVWMNDARRYYTNIVGKYGVQVQAVLKKAAALDIQMICPLHGPIWRENLGTLLEKYQKWSTYEPEDKTVMIAYATMYGNTENAVNVLANMLADKGVKNIAMYDVSETDVSELVAESFRCSHIVLAAPTYNGGVQPKMEAYLSDIKALALQNRTVAIIDNGTWAPTAGKQMRAVIDTMKNMTVLENPITLKSALAKNQLASLDALAEELASQVNG</sequence>
<evidence type="ECO:0000256" key="1">
    <source>
        <dbReference type="ARBA" id="ARBA00001962"/>
    </source>
</evidence>
<comment type="cofactor">
    <cofactor evidence="1">
        <name>Fe cation</name>
        <dbReference type="ChEBI" id="CHEBI:24875"/>
    </cofactor>
</comment>
<evidence type="ECO:0000313" key="7">
    <source>
        <dbReference type="Proteomes" id="UP000641741"/>
    </source>
</evidence>
<dbReference type="Pfam" id="PF12724">
    <property type="entry name" value="Flavodoxin_5"/>
    <property type="match status" value="1"/>
</dbReference>
<dbReference type="SUPFAM" id="SSF52218">
    <property type="entry name" value="Flavoproteins"/>
    <property type="match status" value="1"/>
</dbReference>
<comment type="similarity">
    <text evidence="2">In the N-terminal section; belongs to the zinc metallo-hydrolase group 3 family.</text>
</comment>
<comment type="caution">
    <text evidence="6">The sequence shown here is derived from an EMBL/GenBank/DDBJ whole genome shotgun (WGS) entry which is preliminary data.</text>
</comment>
<dbReference type="InterPro" id="IPR026816">
    <property type="entry name" value="Flavodoxin_dom"/>
</dbReference>
<dbReference type="Gene3D" id="3.40.50.360">
    <property type="match status" value="1"/>
</dbReference>
<dbReference type="InterPro" id="IPR001279">
    <property type="entry name" value="Metallo-B-lactamas"/>
</dbReference>
<dbReference type="Proteomes" id="UP000641741">
    <property type="component" value="Unassembled WGS sequence"/>
</dbReference>
<dbReference type="InterPro" id="IPR029039">
    <property type="entry name" value="Flavoprotein-like_sf"/>
</dbReference>
<dbReference type="Pfam" id="PF19583">
    <property type="entry name" value="ODP"/>
    <property type="match status" value="1"/>
</dbReference>
<keyword evidence="4" id="KW-0249">Electron transport</keyword>
<dbReference type="RefSeq" id="WP_186969195.1">
    <property type="nucleotide sequence ID" value="NZ_JACOPK010000002.1"/>
</dbReference>
<gene>
    <name evidence="6" type="ORF">H8S02_02730</name>
</gene>
<evidence type="ECO:0000256" key="3">
    <source>
        <dbReference type="ARBA" id="ARBA00022448"/>
    </source>
</evidence>
<dbReference type="PIRSF" id="PIRSF005243">
    <property type="entry name" value="ROO"/>
    <property type="match status" value="1"/>
</dbReference>
<name>A0ABR7GKN1_9FIRM</name>
<evidence type="ECO:0000256" key="2">
    <source>
        <dbReference type="ARBA" id="ARBA00007121"/>
    </source>
</evidence>
<evidence type="ECO:0000313" key="6">
    <source>
        <dbReference type="EMBL" id="MBC5694866.1"/>
    </source>
</evidence>
<accession>A0ABR7GKN1</accession>
<feature type="domain" description="Flavodoxin-like" evidence="5">
    <location>
        <begin position="256"/>
        <end position="396"/>
    </location>
</feature>
<dbReference type="PROSITE" id="PS50902">
    <property type="entry name" value="FLAVODOXIN_LIKE"/>
    <property type="match status" value="1"/>
</dbReference>
<organism evidence="6 7">
    <name type="scientific">Agathobaculum hominis</name>
    <dbReference type="NCBI Taxonomy" id="2763014"/>
    <lineage>
        <taxon>Bacteria</taxon>
        <taxon>Bacillati</taxon>
        <taxon>Bacillota</taxon>
        <taxon>Clostridia</taxon>
        <taxon>Eubacteriales</taxon>
        <taxon>Butyricicoccaceae</taxon>
        <taxon>Agathobaculum</taxon>
    </lineage>
</organism>
<keyword evidence="7" id="KW-1185">Reference proteome</keyword>
<dbReference type="Gene3D" id="3.60.15.10">
    <property type="entry name" value="Ribonuclease Z/Hydroxyacylglutathione hydrolase-like"/>
    <property type="match status" value="1"/>
</dbReference>
<evidence type="ECO:0000256" key="4">
    <source>
        <dbReference type="ARBA" id="ARBA00022982"/>
    </source>
</evidence>
<dbReference type="InterPro" id="IPR045761">
    <property type="entry name" value="ODP_dom"/>
</dbReference>
<dbReference type="InterPro" id="IPR051285">
    <property type="entry name" value="NADH_oxidoreductase_modular"/>
</dbReference>
<keyword evidence="3" id="KW-0813">Transport</keyword>
<proteinExistence type="inferred from homology"/>
<evidence type="ECO:0000259" key="5">
    <source>
        <dbReference type="PROSITE" id="PS50902"/>
    </source>
</evidence>
<dbReference type="SUPFAM" id="SSF56281">
    <property type="entry name" value="Metallo-hydrolase/oxidoreductase"/>
    <property type="match status" value="1"/>
</dbReference>
<dbReference type="EMBL" id="JACOPK010000002">
    <property type="protein sequence ID" value="MBC5694866.1"/>
    <property type="molecule type" value="Genomic_DNA"/>
</dbReference>